<evidence type="ECO:0000313" key="1">
    <source>
        <dbReference type="EMBL" id="SCY55308.1"/>
    </source>
</evidence>
<dbReference type="OrthoDB" id="5426502at2"/>
<dbReference type="Proteomes" id="UP000198870">
    <property type="component" value="Unassembled WGS sequence"/>
</dbReference>
<dbReference type="EMBL" id="FMUX01000011">
    <property type="protein sequence ID" value="SCY55308.1"/>
    <property type="molecule type" value="Genomic_DNA"/>
</dbReference>
<dbReference type="RefSeq" id="WP_092211746.1">
    <property type="nucleotide sequence ID" value="NZ_FMUX01000011.1"/>
</dbReference>
<keyword evidence="2" id="KW-1185">Reference proteome</keyword>
<proteinExistence type="predicted"/>
<accession>A0A1G5GXC9</accession>
<name>A0A1G5GXC9_9BACT</name>
<evidence type="ECO:0000313" key="2">
    <source>
        <dbReference type="Proteomes" id="UP000198870"/>
    </source>
</evidence>
<evidence type="ECO:0008006" key="3">
    <source>
        <dbReference type="Google" id="ProtNLM"/>
    </source>
</evidence>
<reference evidence="1 2" key="1">
    <citation type="submission" date="2016-10" db="EMBL/GenBank/DDBJ databases">
        <authorList>
            <person name="de Groot N.N."/>
        </authorList>
    </citation>
    <scope>NUCLEOTIDE SEQUENCE [LARGE SCALE GENOMIC DNA]</scope>
    <source>
        <strain evidence="1 2">AA1</strain>
    </source>
</reference>
<organism evidence="1 2">
    <name type="scientific">Desulfoluna spongiiphila</name>
    <dbReference type="NCBI Taxonomy" id="419481"/>
    <lineage>
        <taxon>Bacteria</taxon>
        <taxon>Pseudomonadati</taxon>
        <taxon>Thermodesulfobacteriota</taxon>
        <taxon>Desulfobacteria</taxon>
        <taxon>Desulfobacterales</taxon>
        <taxon>Desulfolunaceae</taxon>
        <taxon>Desulfoluna</taxon>
    </lineage>
</organism>
<protein>
    <recommendedName>
        <fullName evidence="3">Phasin protein</fullName>
    </recommendedName>
</protein>
<gene>
    <name evidence="1" type="ORF">SAMN05216233_111152</name>
</gene>
<dbReference type="AlphaFoldDB" id="A0A1G5GXC9"/>
<sequence length="89" mass="9959">MSEATSFIRKAYEFNKNGFENAYNAMGSFQEQAEEVTLRLIGDNPLFPEPAKKIVKSGFDACKQGRESFKGQVTKSQKAFEDLLTTANL</sequence>